<sequence length="99" mass="10832">MEFPVDEAGWTFVVAGVAGSETLQTAIRTEYLNEMNDAVESSGGFVHDKIEFQVLGYILTSGPRDPDTILHSTLDPETRDSFNALVNGRKGCPTRAIQE</sequence>
<reference evidence="1 2" key="1">
    <citation type="submission" date="2015-07" db="EMBL/GenBank/DDBJ databases">
        <title>The genome of Dufourea novaeangliae.</title>
        <authorList>
            <person name="Pan H."/>
            <person name="Kapheim K."/>
        </authorList>
    </citation>
    <scope>NUCLEOTIDE SEQUENCE [LARGE SCALE GENOMIC DNA]</scope>
    <source>
        <strain evidence="1">0120121106</strain>
        <tissue evidence="1">Whole body</tissue>
    </source>
</reference>
<evidence type="ECO:0000313" key="2">
    <source>
        <dbReference type="Proteomes" id="UP000076502"/>
    </source>
</evidence>
<protein>
    <submittedName>
        <fullName evidence="1">Uncharacterized protein</fullName>
    </submittedName>
</protein>
<dbReference type="EMBL" id="KQ435007">
    <property type="protein sequence ID" value="KZC13606.1"/>
    <property type="molecule type" value="Genomic_DNA"/>
</dbReference>
<accession>A0A154PNZ2</accession>
<evidence type="ECO:0000313" key="1">
    <source>
        <dbReference type="EMBL" id="KZC13606.1"/>
    </source>
</evidence>
<keyword evidence="2" id="KW-1185">Reference proteome</keyword>
<name>A0A154PNZ2_DUFNO</name>
<dbReference type="Proteomes" id="UP000076502">
    <property type="component" value="Unassembled WGS sequence"/>
</dbReference>
<organism evidence="1 2">
    <name type="scientific">Dufourea novaeangliae</name>
    <name type="common">Sweat bee</name>
    <dbReference type="NCBI Taxonomy" id="178035"/>
    <lineage>
        <taxon>Eukaryota</taxon>
        <taxon>Metazoa</taxon>
        <taxon>Ecdysozoa</taxon>
        <taxon>Arthropoda</taxon>
        <taxon>Hexapoda</taxon>
        <taxon>Insecta</taxon>
        <taxon>Pterygota</taxon>
        <taxon>Neoptera</taxon>
        <taxon>Endopterygota</taxon>
        <taxon>Hymenoptera</taxon>
        <taxon>Apocrita</taxon>
        <taxon>Aculeata</taxon>
        <taxon>Apoidea</taxon>
        <taxon>Anthophila</taxon>
        <taxon>Halictidae</taxon>
        <taxon>Rophitinae</taxon>
        <taxon>Dufourea</taxon>
    </lineage>
</organism>
<proteinExistence type="predicted"/>
<gene>
    <name evidence="1" type="ORF">WN55_05158</name>
</gene>
<dbReference type="AlphaFoldDB" id="A0A154PNZ2"/>